<gene>
    <name evidence="1" type="ORF">J07HQW2_00336</name>
</gene>
<dbReference type="Proteomes" id="UP000030710">
    <property type="component" value="Unassembled WGS sequence"/>
</dbReference>
<sequence length="86" mass="9787">MSSPAQSNFSSSPVTPRDRVWSGVVTKTETEFTVADIKSRLRRDGYEGEPSDETIKRVLRSMDELNLIQHTDGSPYYSKQTDFENL</sequence>
<dbReference type="AlphaFoldDB" id="U1PJS3"/>
<dbReference type="RefSeq" id="WP_021053396.1">
    <property type="nucleotide sequence ID" value="NZ_KE356561.1"/>
</dbReference>
<dbReference type="HOGENOM" id="CLU_161784_0_0_2"/>
<reference evidence="1 2" key="1">
    <citation type="journal article" date="2013" name="PLoS ONE">
        <title>Assembly-driven community genomics of a hypersaline microbial ecosystem.</title>
        <authorList>
            <person name="Podell S."/>
            <person name="Ugalde J.A."/>
            <person name="Narasingarao P."/>
            <person name="Banfield J.F."/>
            <person name="Heidelberg K.B."/>
            <person name="Allen E.E."/>
        </authorList>
    </citation>
    <scope>NUCLEOTIDE SEQUENCE [LARGE SCALE GENOMIC DNA]</scope>
    <source>
        <strain evidence="2">J07HQW2</strain>
    </source>
</reference>
<protein>
    <submittedName>
        <fullName evidence="1">Uncharacterized protein</fullName>
    </submittedName>
</protein>
<accession>U1PJS3</accession>
<dbReference type="EMBL" id="KE356561">
    <property type="protein sequence ID" value="ERG93902.1"/>
    <property type="molecule type" value="Genomic_DNA"/>
</dbReference>
<evidence type="ECO:0000313" key="1">
    <source>
        <dbReference type="EMBL" id="ERG93902.1"/>
    </source>
</evidence>
<proteinExistence type="predicted"/>
<evidence type="ECO:0000313" key="2">
    <source>
        <dbReference type="Proteomes" id="UP000030710"/>
    </source>
</evidence>
<name>U1PJS3_9EURY</name>
<organism evidence="1 2">
    <name type="scientific">Haloquadratum walsbyi J07HQW2</name>
    <dbReference type="NCBI Taxonomy" id="1238425"/>
    <lineage>
        <taxon>Archaea</taxon>
        <taxon>Methanobacteriati</taxon>
        <taxon>Methanobacteriota</taxon>
        <taxon>Stenosarchaea group</taxon>
        <taxon>Halobacteria</taxon>
        <taxon>Halobacteriales</taxon>
        <taxon>Haloferacaceae</taxon>
        <taxon>Haloquadratum</taxon>
    </lineage>
</organism>